<dbReference type="SUPFAM" id="SSF53850">
    <property type="entry name" value="Periplasmic binding protein-like II"/>
    <property type="match status" value="1"/>
</dbReference>
<organism evidence="6 7">
    <name type="scientific">Pseudohongiella nitratireducens</name>
    <dbReference type="NCBI Taxonomy" id="1768907"/>
    <lineage>
        <taxon>Bacteria</taxon>
        <taxon>Pseudomonadati</taxon>
        <taxon>Pseudomonadota</taxon>
        <taxon>Gammaproteobacteria</taxon>
        <taxon>Pseudomonadales</taxon>
        <taxon>Pseudohongiellaceae</taxon>
        <taxon>Pseudohongiella</taxon>
    </lineage>
</organism>
<dbReference type="GO" id="GO:0043565">
    <property type="term" value="F:sequence-specific DNA binding"/>
    <property type="evidence" value="ECO:0007669"/>
    <property type="project" value="TreeGrafter"/>
</dbReference>
<dbReference type="PROSITE" id="PS50931">
    <property type="entry name" value="HTH_LYSR"/>
    <property type="match status" value="1"/>
</dbReference>
<reference evidence="6" key="2">
    <citation type="submission" date="2020-09" db="EMBL/GenBank/DDBJ databases">
        <authorList>
            <person name="Sun Q."/>
            <person name="Zhou Y."/>
        </authorList>
    </citation>
    <scope>NUCLEOTIDE SEQUENCE</scope>
    <source>
        <strain evidence="6">CGMCC 1.15425</strain>
    </source>
</reference>
<protein>
    <submittedName>
        <fullName evidence="6">LysR family transcriptional regulator</fullName>
    </submittedName>
</protein>
<evidence type="ECO:0000313" key="6">
    <source>
        <dbReference type="EMBL" id="GFZ83238.1"/>
    </source>
</evidence>
<dbReference type="Gene3D" id="3.40.190.290">
    <property type="match status" value="1"/>
</dbReference>
<dbReference type="PANTHER" id="PTHR30537:SF5">
    <property type="entry name" value="HTH-TYPE TRANSCRIPTIONAL ACTIVATOR TTDR-RELATED"/>
    <property type="match status" value="1"/>
</dbReference>
<evidence type="ECO:0000256" key="1">
    <source>
        <dbReference type="ARBA" id="ARBA00009437"/>
    </source>
</evidence>
<dbReference type="Pfam" id="PF00126">
    <property type="entry name" value="HTH_1"/>
    <property type="match status" value="1"/>
</dbReference>
<name>A0A916QM87_9GAMM</name>
<dbReference type="InterPro" id="IPR036390">
    <property type="entry name" value="WH_DNA-bd_sf"/>
</dbReference>
<dbReference type="AlphaFoldDB" id="A0A916QM87"/>
<keyword evidence="3" id="KW-0238">DNA-binding</keyword>
<evidence type="ECO:0000313" key="7">
    <source>
        <dbReference type="Proteomes" id="UP000627715"/>
    </source>
</evidence>
<dbReference type="InterPro" id="IPR000847">
    <property type="entry name" value="LysR_HTH_N"/>
</dbReference>
<accession>A0A916QM87</accession>
<feature type="domain" description="HTH lysR-type" evidence="5">
    <location>
        <begin position="1"/>
        <end position="57"/>
    </location>
</feature>
<evidence type="ECO:0000256" key="2">
    <source>
        <dbReference type="ARBA" id="ARBA00023015"/>
    </source>
</evidence>
<dbReference type="GO" id="GO:0006351">
    <property type="term" value="P:DNA-templated transcription"/>
    <property type="evidence" value="ECO:0007669"/>
    <property type="project" value="TreeGrafter"/>
</dbReference>
<dbReference type="Pfam" id="PF03466">
    <property type="entry name" value="LysR_substrate"/>
    <property type="match status" value="1"/>
</dbReference>
<dbReference type="Proteomes" id="UP000627715">
    <property type="component" value="Unassembled WGS sequence"/>
</dbReference>
<gene>
    <name evidence="6" type="ORF">GCM10011403_28480</name>
</gene>
<dbReference type="PANTHER" id="PTHR30537">
    <property type="entry name" value="HTH-TYPE TRANSCRIPTIONAL REGULATOR"/>
    <property type="match status" value="1"/>
</dbReference>
<dbReference type="InterPro" id="IPR058163">
    <property type="entry name" value="LysR-type_TF_proteobact-type"/>
</dbReference>
<evidence type="ECO:0000259" key="5">
    <source>
        <dbReference type="PROSITE" id="PS50931"/>
    </source>
</evidence>
<comment type="similarity">
    <text evidence="1">Belongs to the LysR transcriptional regulatory family.</text>
</comment>
<dbReference type="InterPro" id="IPR005119">
    <property type="entry name" value="LysR_subst-bd"/>
</dbReference>
<dbReference type="RefSeq" id="WP_068810695.1">
    <property type="nucleotide sequence ID" value="NZ_BMIY01000014.1"/>
</dbReference>
<keyword evidence="2" id="KW-0805">Transcription regulation</keyword>
<dbReference type="InterPro" id="IPR036388">
    <property type="entry name" value="WH-like_DNA-bd_sf"/>
</dbReference>
<evidence type="ECO:0000256" key="3">
    <source>
        <dbReference type="ARBA" id="ARBA00023125"/>
    </source>
</evidence>
<keyword evidence="4" id="KW-0804">Transcription</keyword>
<dbReference type="OrthoDB" id="9786526at2"/>
<keyword evidence="7" id="KW-1185">Reference proteome</keyword>
<evidence type="ECO:0000256" key="4">
    <source>
        <dbReference type="ARBA" id="ARBA00023163"/>
    </source>
</evidence>
<dbReference type="CDD" id="cd08422">
    <property type="entry name" value="PBP2_CrgA_like"/>
    <property type="match status" value="1"/>
</dbReference>
<reference evidence="6" key="1">
    <citation type="journal article" date="2014" name="Int. J. Syst. Evol. Microbiol.">
        <title>Complete genome sequence of Corynebacterium casei LMG S-19264T (=DSM 44701T), isolated from a smear-ripened cheese.</title>
        <authorList>
            <consortium name="US DOE Joint Genome Institute (JGI-PGF)"/>
            <person name="Walter F."/>
            <person name="Albersmeier A."/>
            <person name="Kalinowski J."/>
            <person name="Ruckert C."/>
        </authorList>
    </citation>
    <scope>NUCLEOTIDE SEQUENCE</scope>
    <source>
        <strain evidence="6">CGMCC 1.15425</strain>
    </source>
</reference>
<dbReference type="EMBL" id="BMIY01000014">
    <property type="protein sequence ID" value="GFZ83238.1"/>
    <property type="molecule type" value="Genomic_DNA"/>
</dbReference>
<dbReference type="Gene3D" id="1.10.10.10">
    <property type="entry name" value="Winged helix-like DNA-binding domain superfamily/Winged helix DNA-binding domain"/>
    <property type="match status" value="1"/>
</dbReference>
<dbReference type="FunFam" id="1.10.10.10:FF:000001">
    <property type="entry name" value="LysR family transcriptional regulator"/>
    <property type="match status" value="1"/>
</dbReference>
<sequence length="295" mass="32699">MLDNLRIFVVAAEQQSLSKAAEHLGMTLATVSRRVHELEQKLGCELFHRSNKGLTLTPAGIAYYDESAGYIHELGLRLSNLEDSLNSLEGELRVMAPTNIGSGPLDAFWKSFIANNSGISLNVILGDPSDDVISHQVDIAIRSGPQQNSSLIQKKIGTITPVLVAAANARELEPEDLNDLEALPSIAAQLFSDWHLIKGNETYRCHKKHNHISNDMNVSLNLVKAGAGIALLPLSMVHAELENGELRRVLPSWSGVPREICLLWPNQRTLSVRAVRFRDELIGYLRNQQWFNMVI</sequence>
<proteinExistence type="inferred from homology"/>
<dbReference type="GO" id="GO:0003700">
    <property type="term" value="F:DNA-binding transcription factor activity"/>
    <property type="evidence" value="ECO:0007669"/>
    <property type="project" value="InterPro"/>
</dbReference>
<dbReference type="SUPFAM" id="SSF46785">
    <property type="entry name" value="Winged helix' DNA-binding domain"/>
    <property type="match status" value="1"/>
</dbReference>
<comment type="caution">
    <text evidence="6">The sequence shown here is derived from an EMBL/GenBank/DDBJ whole genome shotgun (WGS) entry which is preliminary data.</text>
</comment>